<comment type="caution">
    <text evidence="2">The sequence shown here is derived from an EMBL/GenBank/DDBJ whole genome shotgun (WGS) entry which is preliminary data.</text>
</comment>
<evidence type="ECO:0000313" key="3">
    <source>
        <dbReference type="Proteomes" id="UP000314294"/>
    </source>
</evidence>
<reference evidence="2 3" key="1">
    <citation type="submission" date="2019-03" db="EMBL/GenBank/DDBJ databases">
        <title>First draft genome of Liparis tanakae, snailfish: a comprehensive survey of snailfish specific genes.</title>
        <authorList>
            <person name="Kim W."/>
            <person name="Song I."/>
            <person name="Jeong J.-H."/>
            <person name="Kim D."/>
            <person name="Kim S."/>
            <person name="Ryu S."/>
            <person name="Song J.Y."/>
            <person name="Lee S.K."/>
        </authorList>
    </citation>
    <scope>NUCLEOTIDE SEQUENCE [LARGE SCALE GENOMIC DNA]</scope>
    <source>
        <tissue evidence="2">Muscle</tissue>
    </source>
</reference>
<sequence>MFFRACDVLAWQFLMRWPSSHITTSGPGRAKALSIPGGREPATHIFSDTLSTLLLRKKYHTLHMWPTRDRPCFLCFLPLLSTFLTFEQFLLPVLFIQVDDNSHKALLQRQETHSNITPTAAYGYDGEDGVSLCVSKQDVDEGDDLQRLAQAHAVSEDAAEAAAAAEPLRRLHQVVVQETNSTDLRTRRHGGRWREASEKK</sequence>
<organism evidence="2 3">
    <name type="scientific">Liparis tanakae</name>
    <name type="common">Tanaka's snailfish</name>
    <dbReference type="NCBI Taxonomy" id="230148"/>
    <lineage>
        <taxon>Eukaryota</taxon>
        <taxon>Metazoa</taxon>
        <taxon>Chordata</taxon>
        <taxon>Craniata</taxon>
        <taxon>Vertebrata</taxon>
        <taxon>Euteleostomi</taxon>
        <taxon>Actinopterygii</taxon>
        <taxon>Neopterygii</taxon>
        <taxon>Teleostei</taxon>
        <taxon>Neoteleostei</taxon>
        <taxon>Acanthomorphata</taxon>
        <taxon>Eupercaria</taxon>
        <taxon>Perciformes</taxon>
        <taxon>Cottioidei</taxon>
        <taxon>Cottales</taxon>
        <taxon>Liparidae</taxon>
        <taxon>Liparis</taxon>
    </lineage>
</organism>
<evidence type="ECO:0000256" key="1">
    <source>
        <dbReference type="SAM" id="MobiDB-lite"/>
    </source>
</evidence>
<dbReference type="AlphaFoldDB" id="A0A4Z2FRL2"/>
<feature type="region of interest" description="Disordered" evidence="1">
    <location>
        <begin position="179"/>
        <end position="200"/>
    </location>
</feature>
<keyword evidence="3" id="KW-1185">Reference proteome</keyword>
<dbReference type="Proteomes" id="UP000314294">
    <property type="component" value="Unassembled WGS sequence"/>
</dbReference>
<evidence type="ECO:0000313" key="2">
    <source>
        <dbReference type="EMBL" id="TNN43413.1"/>
    </source>
</evidence>
<gene>
    <name evidence="2" type="ORF">EYF80_046402</name>
</gene>
<dbReference type="EMBL" id="SRLO01000967">
    <property type="protein sequence ID" value="TNN43413.1"/>
    <property type="molecule type" value="Genomic_DNA"/>
</dbReference>
<name>A0A4Z2FRL2_9TELE</name>
<accession>A0A4Z2FRL2</accession>
<proteinExistence type="predicted"/>
<protein>
    <submittedName>
        <fullName evidence="2">Uncharacterized protein</fullName>
    </submittedName>
</protein>